<dbReference type="GO" id="GO:0005788">
    <property type="term" value="C:endoplasmic reticulum lumen"/>
    <property type="evidence" value="ECO:0007669"/>
    <property type="project" value="UniProtKB-SubCell"/>
</dbReference>
<evidence type="ECO:0000256" key="3">
    <source>
        <dbReference type="ARBA" id="ARBA00004922"/>
    </source>
</evidence>
<dbReference type="InterPro" id="IPR040525">
    <property type="entry name" value="UGGT_TRXL_4"/>
</dbReference>
<evidence type="ECO:0000256" key="4">
    <source>
        <dbReference type="ARBA" id="ARBA00006351"/>
    </source>
</evidence>
<evidence type="ECO:0000256" key="7">
    <source>
        <dbReference type="ARBA" id="ARBA00022824"/>
    </source>
</evidence>
<dbReference type="FunFam" id="3.90.550.10:FF:000065">
    <property type="entry name" value="UDP-glucose:glycoprotein glucosyltransferase, putative"/>
    <property type="match status" value="1"/>
</dbReference>
<dbReference type="STRING" id="983964.A0A2T4ADX5"/>
<evidence type="ECO:0000313" key="16">
    <source>
        <dbReference type="EMBL" id="PTB55295.1"/>
    </source>
</evidence>
<dbReference type="GO" id="GO:0036503">
    <property type="term" value="P:ERAD pathway"/>
    <property type="evidence" value="ECO:0007669"/>
    <property type="project" value="TreeGrafter"/>
</dbReference>
<evidence type="ECO:0000259" key="12">
    <source>
        <dbReference type="Pfam" id="PF18401"/>
    </source>
</evidence>
<feature type="compositionally biased region" description="Basic and acidic residues" evidence="9">
    <location>
        <begin position="1445"/>
        <end position="1483"/>
    </location>
</feature>
<keyword evidence="6 10" id="KW-0732">Signal</keyword>
<dbReference type="Pfam" id="PF18400">
    <property type="entry name" value="Thioredoxin_12"/>
    <property type="match status" value="1"/>
</dbReference>
<dbReference type="CDD" id="cd06432">
    <property type="entry name" value="GT8_HUGT1_C_like"/>
    <property type="match status" value="1"/>
</dbReference>
<feature type="domain" description="UGGT thioredoxin-like" evidence="13">
    <location>
        <begin position="402"/>
        <end position="644"/>
    </location>
</feature>
<dbReference type="EMBL" id="KZ679679">
    <property type="protein sequence ID" value="PTB55295.1"/>
    <property type="molecule type" value="Genomic_DNA"/>
</dbReference>
<feature type="domain" description="Glucosyltransferase 24 catalytic" evidence="15">
    <location>
        <begin position="1168"/>
        <end position="1434"/>
    </location>
</feature>
<name>A0A2T4ADX5_TRIHA</name>
<evidence type="ECO:0000256" key="5">
    <source>
        <dbReference type="ARBA" id="ARBA00022679"/>
    </source>
</evidence>
<dbReference type="GO" id="GO:0003980">
    <property type="term" value="F:UDP-glucose:glycoprotein glucosyltransferase activity"/>
    <property type="evidence" value="ECO:0007669"/>
    <property type="project" value="InterPro"/>
</dbReference>
<dbReference type="Pfam" id="PF18404">
    <property type="entry name" value="Glyco_transf_24"/>
    <property type="match status" value="1"/>
</dbReference>
<evidence type="ECO:0000259" key="13">
    <source>
        <dbReference type="Pfam" id="PF18402"/>
    </source>
</evidence>
<dbReference type="InterPro" id="IPR040692">
    <property type="entry name" value="UGGT_TRXL_3"/>
</dbReference>
<evidence type="ECO:0000259" key="11">
    <source>
        <dbReference type="Pfam" id="PF18400"/>
    </source>
</evidence>
<dbReference type="GO" id="GO:0051082">
    <property type="term" value="F:unfolded protein binding"/>
    <property type="evidence" value="ECO:0007669"/>
    <property type="project" value="TreeGrafter"/>
</dbReference>
<gene>
    <name evidence="16" type="ORF">M431DRAFT_4322</name>
</gene>
<dbReference type="PANTHER" id="PTHR11226:SF0">
    <property type="entry name" value="UDP-GLUCOSE:GLYCOPROTEIN GLUCOSYLTRANSFERASE"/>
    <property type="match status" value="1"/>
</dbReference>
<comment type="subcellular location">
    <subcellularLocation>
        <location evidence="2">Endoplasmic reticulum lumen</location>
    </subcellularLocation>
</comment>
<evidence type="ECO:0000256" key="1">
    <source>
        <dbReference type="ARBA" id="ARBA00001913"/>
    </source>
</evidence>
<feature type="domain" description="UGGT thioredoxin-like" evidence="12">
    <location>
        <begin position="265"/>
        <end position="396"/>
    </location>
</feature>
<keyword evidence="5 16" id="KW-0808">Transferase</keyword>
<dbReference type="InterPro" id="IPR040497">
    <property type="entry name" value="Glyco_transf_24"/>
</dbReference>
<dbReference type="GeneID" id="36623670"/>
<evidence type="ECO:0000256" key="10">
    <source>
        <dbReference type="SAM" id="SignalP"/>
    </source>
</evidence>
<feature type="region of interest" description="Disordered" evidence="9">
    <location>
        <begin position="1438"/>
        <end position="1483"/>
    </location>
</feature>
<evidence type="ECO:0000256" key="6">
    <source>
        <dbReference type="ARBA" id="ARBA00022729"/>
    </source>
</evidence>
<proteinExistence type="inferred from homology"/>
<comment type="similarity">
    <text evidence="4">Belongs to the glycosyltransferase 8 family.</text>
</comment>
<dbReference type="InterPro" id="IPR040694">
    <property type="entry name" value="UGGT_TRXL_2"/>
</dbReference>
<accession>A0A2T4ADX5</accession>
<dbReference type="Pfam" id="PF18403">
    <property type="entry name" value="Thioredoxin_15"/>
    <property type="match status" value="1"/>
</dbReference>
<keyword evidence="8" id="KW-0325">Glycoprotein</keyword>
<dbReference type="RefSeq" id="XP_024774972.1">
    <property type="nucleotide sequence ID" value="XM_024915104.1"/>
</dbReference>
<dbReference type="Proteomes" id="UP000241690">
    <property type="component" value="Unassembled WGS sequence"/>
</dbReference>
<protein>
    <submittedName>
        <fullName evidence="16">Glycosyltransferase family 24 protein</fullName>
    </submittedName>
</protein>
<evidence type="ECO:0000256" key="8">
    <source>
        <dbReference type="ARBA" id="ARBA00023180"/>
    </source>
</evidence>
<evidence type="ECO:0000259" key="15">
    <source>
        <dbReference type="Pfam" id="PF18404"/>
    </source>
</evidence>
<evidence type="ECO:0000259" key="14">
    <source>
        <dbReference type="Pfam" id="PF18403"/>
    </source>
</evidence>
<reference evidence="16 17" key="1">
    <citation type="submission" date="2016-07" db="EMBL/GenBank/DDBJ databases">
        <title>Multiple horizontal gene transfer events from other fungi enriched the ability of initially mycotrophic Trichoderma (Ascomycota) to feed on dead plant biomass.</title>
        <authorList>
            <consortium name="DOE Joint Genome Institute"/>
            <person name="Aerts A."/>
            <person name="Atanasova L."/>
            <person name="Chenthamara K."/>
            <person name="Zhang J."/>
            <person name="Grujic M."/>
            <person name="Henrissat B."/>
            <person name="Kuo A."/>
            <person name="Salamov A."/>
            <person name="Lipzen A."/>
            <person name="Labutti K."/>
            <person name="Barry K."/>
            <person name="Miao Y."/>
            <person name="Rahimi M.J."/>
            <person name="Shen Q."/>
            <person name="Grigoriev I.V."/>
            <person name="Kubicek C.P."/>
            <person name="Druzhinina I.S."/>
        </authorList>
    </citation>
    <scope>NUCLEOTIDE SEQUENCE [LARGE SCALE GENOMIC DNA]</scope>
    <source>
        <strain evidence="16 17">CBS 226.95</strain>
    </source>
</reference>
<dbReference type="PANTHER" id="PTHR11226">
    <property type="entry name" value="UDP-GLUCOSE GLYCOPROTEIN:GLUCOSYLTRANSFERASE"/>
    <property type="match status" value="1"/>
</dbReference>
<comment type="pathway">
    <text evidence="3">Protein modification; protein glycosylation.</text>
</comment>
<feature type="domain" description="UDP-glucose:glycoprotein glucosyltransferase thioredoxin-like" evidence="14">
    <location>
        <begin position="657"/>
        <end position="852"/>
    </location>
</feature>
<dbReference type="GO" id="GO:0018279">
    <property type="term" value="P:protein N-linked glycosylation via asparagine"/>
    <property type="evidence" value="ECO:0007669"/>
    <property type="project" value="TreeGrafter"/>
</dbReference>
<dbReference type="InterPro" id="IPR029044">
    <property type="entry name" value="Nucleotide-diphossugar_trans"/>
</dbReference>
<dbReference type="SUPFAM" id="SSF53448">
    <property type="entry name" value="Nucleotide-diphospho-sugar transferases"/>
    <property type="match status" value="1"/>
</dbReference>
<sequence length="1483" mass="165500">MARHRCWPWNLTVGLMLALQAHGTPSVNVGMNAAFPAGPYLLELLETAAAENSSAYFPLLDRIAAGSFATASTDAALYSEVLNDLQQEGSISSSEALSTFKLALSLRSAAPRIEAHYQHYTTAVAPAVDDSECVNWVLLEGNQYCTPELDKVNRDGLLSLQAKHLPFDRTLGTGKEAILYADPTSSTFGEFHKALSKAAREGSLSYRIRYRRTEATHAAALPMSGYGVELALKRTDYIVIDDRVHDDAAHHESPSSSTSLDDSEDVADIKPLAASDLSSLGMKAASFVLQSDEPLGTLIKLTQDLPKFLTSVVAQNVSTQFEEEFRNNGIKGVPDGVNALFVNGVQVSERQIDPFALIDRLRQERKLIDGFRTLGLSGKQAVSILGHQAVSMAKGSNEPLRYDWTDRLEDGRVLIWLNDLENDEAYEDYPKTLAALLRGAYPGQLPPIAKNVFTLVAPVDFSNPEDVSFIAQLLSFISRGLTIRFGLVPLVSTPEATAKAKTVYHIFENYGIQGLTSYLERLQDAATASTNEEIFAEVTRDQKLLEDSEKMELVEVLEKEGYEQQLKLAQKWTDRLKAETPIRPVFFNGLLIPRDDNWLQGLGMLIGEDLQTVQKGVFHGILTDDDWAPGIFLSNAITRRNSYISPDDEKKSLVVLNINKIYNEHADLFEIIPVLDALAESQKEDWAVVTVIADLTTTSGKELVLAALEFKRRNPGVRVEFVHNPVAAVGAAAVNAALRANQGLLGNVQDADKLAKLLETQSEDLNANYFEALEQFLGASKILSGTQMIMLNGRVIGPISEESQFDVDDFQQFLDVERTKRILPVYAAIEELGLGDTLSTPIDAAKLTSITALSTISDLPEGIFESTTSARTTLYNTWESTHTTIEAGDEEAASIYIVGLVNPVSEQGQRWAPILKVLSELEGVHLKLFINPSAKIEELPVKRFFRYVLESEPSFNENGSVKRLEATFNSLPSEALLTTAVDVPPAWLVAPLISIHDLDNIKLSAVKTDVHATYELKHILIEGHSREGKGGAPRGTQLVLATEKNTPVTDTIIMSNLGFFQFKANPGVYTIQLKEGRSAEIYEIESIGAQGWNPVPGDNGTELALIDFQGVTLYPRLQRRSGMELEDVLQEKDPQENILVAKGRKLAEGLFGGKSKKKSLSEQEHAEINIFSVASGHLYERMLNIMMVSVMRHTKHTVKFWFIEQFLSPSFKEFIPHMAKEYGFKYEMVSYKWPHWLRQQKEKQREIWGYKILFLDVLFPLSLDKVIFVDADQIVRTDMMSLMSLDLEGAPYGFTPMCDSRTEMEGFRFWKTGYWANYLRGRPYHISALYVVDLRRFRELAAGDRLRQQYHTLSADPNSLANLDQDLPNHMQFQIPIHSLPQEWLWCETWCSDESLSEARTIDLCNNPLTKEPKLDRARRQVPEWVTYDEEIAALSKLSKGEAGSTDKEKLSDDRDSRAAESHGKNTKSRNLESEKTHTMDEL</sequence>
<dbReference type="Gene3D" id="3.90.550.10">
    <property type="entry name" value="Spore Coat Polysaccharide Biosynthesis Protein SpsA, Chain A"/>
    <property type="match status" value="1"/>
</dbReference>
<evidence type="ECO:0000256" key="9">
    <source>
        <dbReference type="SAM" id="MobiDB-lite"/>
    </source>
</evidence>
<dbReference type="InterPro" id="IPR040693">
    <property type="entry name" value="UGGT_TRXL_1"/>
</dbReference>
<feature type="chain" id="PRO_5015699938" evidence="10">
    <location>
        <begin position="24"/>
        <end position="1483"/>
    </location>
</feature>
<dbReference type="UniPathway" id="UPA00378"/>
<dbReference type="Pfam" id="PF18402">
    <property type="entry name" value="Thioredoxin_14"/>
    <property type="match status" value="1"/>
</dbReference>
<keyword evidence="7" id="KW-0256">Endoplasmic reticulum</keyword>
<comment type="cofactor">
    <cofactor evidence="1">
        <name>Ca(2+)</name>
        <dbReference type="ChEBI" id="CHEBI:29108"/>
    </cofactor>
</comment>
<organism evidence="16 17">
    <name type="scientific">Trichoderma harzianum CBS 226.95</name>
    <dbReference type="NCBI Taxonomy" id="983964"/>
    <lineage>
        <taxon>Eukaryota</taxon>
        <taxon>Fungi</taxon>
        <taxon>Dikarya</taxon>
        <taxon>Ascomycota</taxon>
        <taxon>Pezizomycotina</taxon>
        <taxon>Sordariomycetes</taxon>
        <taxon>Hypocreomycetidae</taxon>
        <taxon>Hypocreales</taxon>
        <taxon>Hypocreaceae</taxon>
        <taxon>Trichoderma</taxon>
    </lineage>
</organism>
<evidence type="ECO:0000256" key="2">
    <source>
        <dbReference type="ARBA" id="ARBA00004319"/>
    </source>
</evidence>
<keyword evidence="17" id="KW-1185">Reference proteome</keyword>
<dbReference type="Pfam" id="PF18401">
    <property type="entry name" value="Thioredoxin_13"/>
    <property type="match status" value="1"/>
</dbReference>
<dbReference type="InterPro" id="IPR009448">
    <property type="entry name" value="UDP-g_GGtrans"/>
</dbReference>
<feature type="domain" description="UGGT thioredoxin-like" evidence="11">
    <location>
        <begin position="38"/>
        <end position="215"/>
    </location>
</feature>
<evidence type="ECO:0000313" key="17">
    <source>
        <dbReference type="Proteomes" id="UP000241690"/>
    </source>
</evidence>
<dbReference type="Pfam" id="PF06427">
    <property type="entry name" value="UDP-g_GGTase"/>
    <property type="match status" value="1"/>
</dbReference>
<feature type="signal peptide" evidence="10">
    <location>
        <begin position="1"/>
        <end position="23"/>
    </location>
</feature>